<dbReference type="InterPro" id="IPR006540">
    <property type="entry name" value="Lactococcin_972"/>
</dbReference>
<keyword evidence="3" id="KW-1185">Reference proteome</keyword>
<organism evidence="2 3">
    <name type="scientific">Mammaliicoccus lentus</name>
    <name type="common">Staphylococcus lentus</name>
    <dbReference type="NCBI Taxonomy" id="42858"/>
    <lineage>
        <taxon>Bacteria</taxon>
        <taxon>Bacillati</taxon>
        <taxon>Bacillota</taxon>
        <taxon>Bacilli</taxon>
        <taxon>Bacillales</taxon>
        <taxon>Staphylococcaceae</taxon>
        <taxon>Mammaliicoccus</taxon>
    </lineage>
</organism>
<dbReference type="Proteomes" id="UP000770161">
    <property type="component" value="Unassembled WGS sequence"/>
</dbReference>
<evidence type="ECO:0000313" key="3">
    <source>
        <dbReference type="Proteomes" id="UP000770161"/>
    </source>
</evidence>
<comment type="caution">
    <text evidence="2">The sequence shown here is derived from an EMBL/GenBank/DDBJ whole genome shotgun (WGS) entry which is preliminary data.</text>
</comment>
<dbReference type="EMBL" id="JAHLZN010000003">
    <property type="protein sequence ID" value="MBU6112863.1"/>
    <property type="molecule type" value="Genomic_DNA"/>
</dbReference>
<dbReference type="Pfam" id="PF09683">
    <property type="entry name" value="Lactococcin_972"/>
    <property type="match status" value="1"/>
</dbReference>
<dbReference type="NCBIfam" id="TIGR01653">
    <property type="entry name" value="lactococcin_972"/>
    <property type="match status" value="1"/>
</dbReference>
<feature type="chain" id="PRO_5047252835" evidence="1">
    <location>
        <begin position="24"/>
        <end position="97"/>
    </location>
</feature>
<evidence type="ECO:0000256" key="1">
    <source>
        <dbReference type="SAM" id="SignalP"/>
    </source>
</evidence>
<dbReference type="RefSeq" id="WP_210617875.1">
    <property type="nucleotide sequence ID" value="NZ_JAEUBJ010000003.1"/>
</dbReference>
<sequence length="97" mass="11028">MKKICLTLLITLFLSTSYGYIHAAQINTSGGTWNYGVSSKYVWSNYYHGSKAHYSKVKGSYWSSSGYTSKGYWSKASATKAPGWQVWNVNKTYYGFY</sequence>
<evidence type="ECO:0000313" key="2">
    <source>
        <dbReference type="EMBL" id="MBU6112863.1"/>
    </source>
</evidence>
<accession>A0ABS6GWE5</accession>
<dbReference type="Gene3D" id="2.60.40.2850">
    <property type="match status" value="1"/>
</dbReference>
<reference evidence="2 3" key="1">
    <citation type="submission" date="2021-06" db="EMBL/GenBank/DDBJ databases">
        <title>Staphylococcus lentus K169 genome sequencing.</title>
        <authorList>
            <person name="Sundareshan S."/>
            <person name="Akhila D.S."/>
            <person name="Prachi D."/>
            <person name="Sivakumar R."/>
            <person name="Rajendhran J."/>
            <person name="Isloor S."/>
            <person name="Hegde N.R."/>
        </authorList>
    </citation>
    <scope>NUCLEOTIDE SEQUENCE [LARGE SCALE GENOMIC DNA]</scope>
    <source>
        <strain evidence="2 3">K169</strain>
    </source>
</reference>
<protein>
    <submittedName>
        <fullName evidence="2">Lactococcin 972 family bacteriocin</fullName>
    </submittedName>
</protein>
<proteinExistence type="predicted"/>
<feature type="signal peptide" evidence="1">
    <location>
        <begin position="1"/>
        <end position="23"/>
    </location>
</feature>
<gene>
    <name evidence="2" type="ORF">KQ656_02780</name>
</gene>
<keyword evidence="1" id="KW-0732">Signal</keyword>
<name>A0ABS6GWE5_MAMLE</name>